<dbReference type="InterPro" id="IPR002110">
    <property type="entry name" value="Ankyrin_rpt"/>
</dbReference>
<evidence type="ECO:0000256" key="3">
    <source>
        <dbReference type="PROSITE-ProRule" id="PRU00023"/>
    </source>
</evidence>
<evidence type="ECO:0000313" key="6">
    <source>
        <dbReference type="EnsemblMetazoa" id="ACOM036338-PA.1"/>
    </source>
</evidence>
<keyword evidence="2" id="KW-0539">Nucleus</keyword>
<dbReference type="PROSITE" id="PS50297">
    <property type="entry name" value="ANK_REP_REGION"/>
    <property type="match status" value="1"/>
</dbReference>
<dbReference type="CDD" id="cd00054">
    <property type="entry name" value="EGF_CA"/>
    <property type="match status" value="1"/>
</dbReference>
<evidence type="ECO:0000256" key="2">
    <source>
        <dbReference type="ARBA" id="ARBA00023242"/>
    </source>
</evidence>
<feature type="repeat" description="ANK" evidence="3">
    <location>
        <begin position="581"/>
        <end position="616"/>
    </location>
</feature>
<reference evidence="6" key="1">
    <citation type="submission" date="2022-08" db="UniProtKB">
        <authorList>
            <consortium name="EnsemblMetazoa"/>
        </authorList>
    </citation>
    <scope>IDENTIFICATION</scope>
</reference>
<feature type="repeat" description="ANK" evidence="3">
    <location>
        <begin position="517"/>
        <end position="549"/>
    </location>
</feature>
<name>A0A8W7PRD0_ANOCL</name>
<feature type="repeat" description="ANK" evidence="3">
    <location>
        <begin position="835"/>
        <end position="867"/>
    </location>
</feature>
<dbReference type="Proteomes" id="UP000075882">
    <property type="component" value="Unassembled WGS sequence"/>
</dbReference>
<dbReference type="Gene3D" id="1.25.40.20">
    <property type="entry name" value="Ankyrin repeat-containing domain"/>
    <property type="match status" value="4"/>
</dbReference>
<dbReference type="PROSITE" id="PS50026">
    <property type="entry name" value="EGF_3"/>
    <property type="match status" value="1"/>
</dbReference>
<dbReference type="Gene3D" id="2.10.25.10">
    <property type="entry name" value="Laminin"/>
    <property type="match status" value="1"/>
</dbReference>
<dbReference type="GO" id="GO:0000993">
    <property type="term" value="F:RNA polymerase II complex binding"/>
    <property type="evidence" value="ECO:0007669"/>
    <property type="project" value="TreeGrafter"/>
</dbReference>
<dbReference type="Pfam" id="PF12796">
    <property type="entry name" value="Ank_2"/>
    <property type="match status" value="1"/>
</dbReference>
<sequence>MDRRKFHRNNFKDDLLHWCAANNWPKEVQKRLEKGDSPYRANKDGLSPMHAAIAHDATLAVKILLECYASDVAIVKEHMQKRFMWKAENNCWKKRPILVACTEEECKQVVQLASSCPSAIPFNVQVFVLLRSPTVDDVNRLVALDVCSAEKRTDVMRCINALLPNGVVSLDKTDLRSDCLTYLQTACLYDRAGMVALLVAHGSQLSATGESESIPLMTAIRTTKMYIVKLLLTKYINRYDPTVQDSRQKNAFHIAVEQSNPQMVDYVLKALITYRREQFGETESQAFNRIFTHRCEEYSFMTTWTLVRSHSKEQCSKYVVQYGLDLAYQNGENANVVELLTRKIALEYCFEGIRRNVDILKLAAYDGDNVLHHLFKHDHLEFLKELYEQNPSVKPIFETTAAFPILCTTLTHRKVEMLRFILDHHKDYLRSEPAKLQEYATGQPWFDRSVYREPFTLLAAAFPEQQDVINQTIAEAIKRQQTKSFTDRFYALQKSFDDAMAALKAEGLPLEHVVDERNRNLLHQAVDWDELELIKNLLACGTDLHQKDDEGNWPIFSVRSMDAFELLYDKMRIDPTVTNDHGYNLLHFASKVGSYSRQAILTKLLELGFDINHPTHDGNVPLSLANCCSTVSYLLKQGADVELVNGSALVQTLHGKQHCAAWALLPKIAHLSWFPEIAHAFLPWMLGNQNRDFFTCSCGRYLEQYPDIRKTLFDSLYNHSRTEAAEFFRKVCHRAINDAARWFLDYGYEIDFDVRDEYGCTPLLGMLVYMEEPNLDVIERLLQKGVTLKARDNWGRNPLIAIAHRFRSAQWYGHSLKTIELLLDHGVEINAQDDSGNTALHYAFEEMQLELAELLMARGADRKLKNNAQKLPYQMVRKSLLPLYAFLVAVLIRSTQSCDLDQTQQGCRIDNGQCTCAFGCKSEFRYATKKECQDALKGRSSDICNRQPCMNGGTCTQVTTMPQYKCRCEGTGYWGNRCHRMCPKPDQLPPGTKFPHECVVI</sequence>
<dbReference type="GO" id="GO:0010506">
    <property type="term" value="P:regulation of autophagy"/>
    <property type="evidence" value="ECO:0007669"/>
    <property type="project" value="TreeGrafter"/>
</dbReference>
<keyword evidence="4" id="KW-1015">Disulfide bond</keyword>
<evidence type="ECO:0000256" key="4">
    <source>
        <dbReference type="PROSITE-ProRule" id="PRU00076"/>
    </source>
</evidence>
<feature type="domain" description="EGF-like" evidence="5">
    <location>
        <begin position="940"/>
        <end position="979"/>
    </location>
</feature>
<dbReference type="GO" id="GO:0003682">
    <property type="term" value="F:chromatin binding"/>
    <property type="evidence" value="ECO:0007669"/>
    <property type="project" value="TreeGrafter"/>
</dbReference>
<dbReference type="VEuPathDB" id="VectorBase:ACON2_039341"/>
<comment type="subcellular location">
    <subcellularLocation>
        <location evidence="1">Nucleus</location>
    </subcellularLocation>
</comment>
<keyword evidence="4" id="KW-0245">EGF-like domain</keyword>
<keyword evidence="3" id="KW-0040">ANK repeat</keyword>
<dbReference type="PANTHER" id="PTHR15911:SF6">
    <property type="entry name" value="WW DOMAIN-CONTAINING ADAPTER PROTEIN WITH COILED-COIL"/>
    <property type="match status" value="1"/>
</dbReference>
<evidence type="ECO:0000256" key="1">
    <source>
        <dbReference type="ARBA" id="ARBA00004123"/>
    </source>
</evidence>
<proteinExistence type="predicted"/>
<protein>
    <recommendedName>
        <fullName evidence="5">EGF-like domain-containing protein</fullName>
    </recommendedName>
</protein>
<comment type="caution">
    <text evidence="4">Lacks conserved residue(s) required for the propagation of feature annotation.</text>
</comment>
<dbReference type="SUPFAM" id="SSF48403">
    <property type="entry name" value="Ankyrin repeat"/>
    <property type="match status" value="3"/>
</dbReference>
<dbReference type="VEuPathDB" id="VectorBase:ACON2_035888"/>
<dbReference type="InterPro" id="IPR036770">
    <property type="entry name" value="Ankyrin_rpt-contain_sf"/>
</dbReference>
<dbReference type="GO" id="GO:1904263">
    <property type="term" value="P:positive regulation of TORC1 signaling"/>
    <property type="evidence" value="ECO:0007669"/>
    <property type="project" value="TreeGrafter"/>
</dbReference>
<dbReference type="EnsemblMetazoa" id="ACOM036338-RA">
    <property type="protein sequence ID" value="ACOM036338-PA.1"/>
    <property type="gene ID" value="ACOM036338"/>
</dbReference>
<organism evidence="6">
    <name type="scientific">Anopheles coluzzii</name>
    <name type="common">African malaria mosquito</name>
    <dbReference type="NCBI Taxonomy" id="1518534"/>
    <lineage>
        <taxon>Eukaryota</taxon>
        <taxon>Metazoa</taxon>
        <taxon>Ecdysozoa</taxon>
        <taxon>Arthropoda</taxon>
        <taxon>Hexapoda</taxon>
        <taxon>Insecta</taxon>
        <taxon>Pterygota</taxon>
        <taxon>Neoptera</taxon>
        <taxon>Endopterygota</taxon>
        <taxon>Diptera</taxon>
        <taxon>Nematocera</taxon>
        <taxon>Culicoidea</taxon>
        <taxon>Culicidae</taxon>
        <taxon>Anophelinae</taxon>
        <taxon>Anopheles</taxon>
    </lineage>
</organism>
<dbReference type="PROSITE" id="PS50088">
    <property type="entry name" value="ANK_REPEAT"/>
    <property type="match status" value="3"/>
</dbReference>
<dbReference type="InterPro" id="IPR038867">
    <property type="entry name" value="WAC"/>
</dbReference>
<dbReference type="AlphaFoldDB" id="A0A8W7PRD0"/>
<dbReference type="SUPFAM" id="SSF57196">
    <property type="entry name" value="EGF/Laminin"/>
    <property type="match status" value="1"/>
</dbReference>
<evidence type="ECO:0000259" key="5">
    <source>
        <dbReference type="PROSITE" id="PS50026"/>
    </source>
</evidence>
<feature type="disulfide bond" evidence="4">
    <location>
        <begin position="949"/>
        <end position="966"/>
    </location>
</feature>
<dbReference type="PANTHER" id="PTHR15911">
    <property type="entry name" value="WW DOMAIN-CONTAINING ADAPTER PROTEIN WITH COILED-COIL"/>
    <property type="match status" value="1"/>
</dbReference>
<dbReference type="SMART" id="SM00248">
    <property type="entry name" value="ANK"/>
    <property type="match status" value="12"/>
</dbReference>
<dbReference type="InterPro" id="IPR000742">
    <property type="entry name" value="EGF"/>
</dbReference>
<dbReference type="GO" id="GO:0005634">
    <property type="term" value="C:nucleus"/>
    <property type="evidence" value="ECO:0007669"/>
    <property type="project" value="UniProtKB-SubCell"/>
</dbReference>
<accession>A0A8W7PRD0</accession>